<dbReference type="GO" id="GO:0016787">
    <property type="term" value="F:hydrolase activity"/>
    <property type="evidence" value="ECO:0007669"/>
    <property type="project" value="UniProtKB-KW"/>
</dbReference>
<evidence type="ECO:0000256" key="5">
    <source>
        <dbReference type="ARBA" id="ARBA00023098"/>
    </source>
</evidence>
<proteinExistence type="inferred from homology"/>
<comment type="similarity">
    <text evidence="1">Belongs to the AB hydrolase superfamily. Lipase family.</text>
</comment>
<evidence type="ECO:0000313" key="9">
    <source>
        <dbReference type="EMBL" id="CAG5055774.1"/>
    </source>
</evidence>
<feature type="domain" description="Partial AB-hydrolase lipase" evidence="8">
    <location>
        <begin position="115"/>
        <end position="163"/>
    </location>
</feature>
<organism evidence="9 10">
    <name type="scientific">Parnassius apollo</name>
    <name type="common">Apollo butterfly</name>
    <name type="synonym">Papilio apollo</name>
    <dbReference type="NCBI Taxonomy" id="110799"/>
    <lineage>
        <taxon>Eukaryota</taxon>
        <taxon>Metazoa</taxon>
        <taxon>Ecdysozoa</taxon>
        <taxon>Arthropoda</taxon>
        <taxon>Hexapoda</taxon>
        <taxon>Insecta</taxon>
        <taxon>Pterygota</taxon>
        <taxon>Neoptera</taxon>
        <taxon>Endopterygota</taxon>
        <taxon>Lepidoptera</taxon>
        <taxon>Glossata</taxon>
        <taxon>Ditrysia</taxon>
        <taxon>Papilionoidea</taxon>
        <taxon>Papilionidae</taxon>
        <taxon>Parnassiinae</taxon>
        <taxon>Parnassini</taxon>
        <taxon>Parnassius</taxon>
        <taxon>Parnassius</taxon>
    </lineage>
</organism>
<keyword evidence="3" id="KW-0378">Hydrolase</keyword>
<dbReference type="InterPro" id="IPR006693">
    <property type="entry name" value="AB_hydrolase_lipase"/>
</dbReference>
<dbReference type="FunFam" id="3.40.50.1820:FF:000021">
    <property type="entry name" value="Lipase"/>
    <property type="match status" value="1"/>
</dbReference>
<dbReference type="PROSITE" id="PS51257">
    <property type="entry name" value="PROKAR_LIPOPROTEIN"/>
    <property type="match status" value="1"/>
</dbReference>
<dbReference type="EMBL" id="CAJQZP010001584">
    <property type="protein sequence ID" value="CAG5055774.1"/>
    <property type="molecule type" value="Genomic_DNA"/>
</dbReference>
<evidence type="ECO:0000256" key="2">
    <source>
        <dbReference type="ARBA" id="ARBA00022729"/>
    </source>
</evidence>
<evidence type="ECO:0000256" key="7">
    <source>
        <dbReference type="SAM" id="SignalP"/>
    </source>
</evidence>
<dbReference type="OrthoDB" id="9974421at2759"/>
<dbReference type="Proteomes" id="UP000691718">
    <property type="component" value="Unassembled WGS sequence"/>
</dbReference>
<comment type="caution">
    <text evidence="9">The sequence shown here is derived from an EMBL/GenBank/DDBJ whole genome shotgun (WGS) entry which is preliminary data.</text>
</comment>
<evidence type="ECO:0000259" key="8">
    <source>
        <dbReference type="Pfam" id="PF04083"/>
    </source>
</evidence>
<keyword evidence="5" id="KW-0443">Lipid metabolism</keyword>
<feature type="signal peptide" evidence="7">
    <location>
        <begin position="1"/>
        <end position="17"/>
    </location>
</feature>
<sequence length="469" mass="52635">MLVRALFLTLVLLSCEGQNVDLLSNIVDSARHLVNDITKVPIVQQVSQVSGDLLAQTADALTTIPLAVARSLDLNDIIFPMFISDSNVVELTDQIISEFNAGLDNEDITLNITGLVTKYGYPIERHQVITKDGYILSVYRIPNNGSVVFLMHGLLGSSDDFVVAGPECGLAYLLFNEGYDVWMGNSRGNKHSRQHLDLDPSQSAFWDFSWHEIGRYDLPAMIDYVLQATRTNKLKYVGHSQGTTSFFVMASERPKYNSKISLMVALSPVAFMTHVKSPLVKLLAPGTPFVHSMMQILGVYEILPHNSASRILKRMLCGIGPVAEIICSNLIFLLIGFDFGQLNVTNLPVLYSHIPSGASAKQFAHYGQGVVSEDFRQFDYGDIKNLDLYGSNMPPSYNLENIIAPVSMFYSEADWFTDPRDVDKLYRRLGNVIDLYKVPYDHFSHLDFIIAKDFKTLIYSRLRKLLKHF</sequence>
<keyword evidence="10" id="KW-1185">Reference proteome</keyword>
<gene>
    <name evidence="9" type="ORF">PAPOLLO_LOCUS26482</name>
</gene>
<reference evidence="9" key="1">
    <citation type="submission" date="2021-04" db="EMBL/GenBank/DDBJ databases">
        <authorList>
            <person name="Tunstrom K."/>
        </authorList>
    </citation>
    <scope>NUCLEOTIDE SEQUENCE</scope>
</reference>
<evidence type="ECO:0000256" key="6">
    <source>
        <dbReference type="ARBA" id="ARBA00023180"/>
    </source>
</evidence>
<evidence type="ECO:0000313" key="10">
    <source>
        <dbReference type="Proteomes" id="UP000691718"/>
    </source>
</evidence>
<name>A0A8S3Y643_PARAO</name>
<dbReference type="AlphaFoldDB" id="A0A8S3Y643"/>
<keyword evidence="2 7" id="KW-0732">Signal</keyword>
<keyword evidence="6" id="KW-0325">Glycoprotein</keyword>
<accession>A0A8S3Y643</accession>
<dbReference type="Pfam" id="PF04083">
    <property type="entry name" value="Abhydro_lipase"/>
    <property type="match status" value="1"/>
</dbReference>
<feature type="chain" id="PRO_5035772649" evidence="7">
    <location>
        <begin position="18"/>
        <end position="469"/>
    </location>
</feature>
<evidence type="ECO:0000256" key="1">
    <source>
        <dbReference type="ARBA" id="ARBA00010701"/>
    </source>
</evidence>
<protein>
    <submittedName>
        <fullName evidence="9">(apollo) hypothetical protein</fullName>
    </submittedName>
</protein>
<dbReference type="GO" id="GO:0016042">
    <property type="term" value="P:lipid catabolic process"/>
    <property type="evidence" value="ECO:0007669"/>
    <property type="project" value="UniProtKB-KW"/>
</dbReference>
<evidence type="ECO:0000256" key="4">
    <source>
        <dbReference type="ARBA" id="ARBA00022963"/>
    </source>
</evidence>
<dbReference type="PANTHER" id="PTHR11005">
    <property type="entry name" value="LYSOSOMAL ACID LIPASE-RELATED"/>
    <property type="match status" value="1"/>
</dbReference>
<evidence type="ECO:0000256" key="3">
    <source>
        <dbReference type="ARBA" id="ARBA00022801"/>
    </source>
</evidence>
<keyword evidence="4" id="KW-0442">Lipid degradation</keyword>